<feature type="compositionally biased region" description="Basic and acidic residues" evidence="1">
    <location>
        <begin position="124"/>
        <end position="134"/>
    </location>
</feature>
<protein>
    <submittedName>
        <fullName evidence="2">Uncharacterized protein</fullName>
    </submittedName>
</protein>
<proteinExistence type="predicted"/>
<feature type="region of interest" description="Disordered" evidence="1">
    <location>
        <begin position="56"/>
        <end position="138"/>
    </location>
</feature>
<name>A0A368V950_9BACT</name>
<sequence length="460" mass="53893">MKNILKIILIGIVAAVTYKYLNEQDIEVTSQLQKAGPLLENISEKVKNLLSETEAYSGSKTELPGDLLEKPESTTVQESKPKPVSPAPTRPANTQCQVKEENKASEDRTSFRATITRSVRKTTGKPESKQRTVEVKPTPYSPNEKYEWIKAASRRYSPNTWHLLMTYDQLPDFIEIINHNESVVSSHKPAKTFDYLRGKTRLDHILYMSINIHELTHAHADYMAMHQYKEQGRFYDMDSVILCFYINQHEEYNTSFPREKLFPSKKLASVIPERYRTFRYDTYIEGNNSTQGDGVFGLMDEFHAYYIDSEFGMDMYPAFVEVCESKEKALIEWIRYTQSGMEAYYEFSFFIFEYLKYMKKHYPANYRELTANSSFKQALKRINNLFVDLVINFLKKIEHEAALLSRADELEVKLDKDELVLTRPYDTRRLAVMDRTRKILHPILQSDRYDDIKEDLRSDY</sequence>
<keyword evidence="3" id="KW-1185">Reference proteome</keyword>
<dbReference type="Proteomes" id="UP000252733">
    <property type="component" value="Unassembled WGS sequence"/>
</dbReference>
<dbReference type="RefSeq" id="WP_114436793.1">
    <property type="nucleotide sequence ID" value="NZ_QPIZ01000007.1"/>
</dbReference>
<comment type="caution">
    <text evidence="2">The sequence shown here is derived from an EMBL/GenBank/DDBJ whole genome shotgun (WGS) entry which is preliminary data.</text>
</comment>
<evidence type="ECO:0000256" key="1">
    <source>
        <dbReference type="SAM" id="MobiDB-lite"/>
    </source>
</evidence>
<gene>
    <name evidence="2" type="ORF">DFO77_10786</name>
</gene>
<reference evidence="2 3" key="1">
    <citation type="submission" date="2018-07" db="EMBL/GenBank/DDBJ databases">
        <title>Freshwater and sediment microbial communities from various areas in North America, analyzing microbe dynamics in response to fracking.</title>
        <authorList>
            <person name="Lamendella R."/>
        </authorList>
    </citation>
    <scope>NUCLEOTIDE SEQUENCE [LARGE SCALE GENOMIC DNA]</scope>
    <source>
        <strain evidence="2 3">160A</strain>
    </source>
</reference>
<feature type="compositionally biased region" description="Basic and acidic residues" evidence="1">
    <location>
        <begin position="98"/>
        <end position="110"/>
    </location>
</feature>
<organism evidence="2 3">
    <name type="scientific">Marinilabilia salmonicolor</name>
    <dbReference type="NCBI Taxonomy" id="989"/>
    <lineage>
        <taxon>Bacteria</taxon>
        <taxon>Pseudomonadati</taxon>
        <taxon>Bacteroidota</taxon>
        <taxon>Bacteroidia</taxon>
        <taxon>Marinilabiliales</taxon>
        <taxon>Marinilabiliaceae</taxon>
        <taxon>Marinilabilia</taxon>
    </lineage>
</organism>
<accession>A0A368V950</accession>
<dbReference type="EMBL" id="QPIZ01000007">
    <property type="protein sequence ID" value="RCW36795.1"/>
    <property type="molecule type" value="Genomic_DNA"/>
</dbReference>
<evidence type="ECO:0000313" key="3">
    <source>
        <dbReference type="Proteomes" id="UP000252733"/>
    </source>
</evidence>
<dbReference type="AlphaFoldDB" id="A0A368V950"/>
<evidence type="ECO:0000313" key="2">
    <source>
        <dbReference type="EMBL" id="RCW36795.1"/>
    </source>
</evidence>